<dbReference type="VEuPathDB" id="PiroplasmaDB:BBBOND_0303280"/>
<dbReference type="RefSeq" id="XP_012768610.1">
    <property type="nucleotide sequence ID" value="XM_012913156.1"/>
</dbReference>
<proteinExistence type="predicted"/>
<evidence type="ECO:0000313" key="2">
    <source>
        <dbReference type="Proteomes" id="UP000033188"/>
    </source>
</evidence>
<organism evidence="1 2">
    <name type="scientific">Babesia bigemina</name>
    <dbReference type="NCBI Taxonomy" id="5866"/>
    <lineage>
        <taxon>Eukaryota</taxon>
        <taxon>Sar</taxon>
        <taxon>Alveolata</taxon>
        <taxon>Apicomplexa</taxon>
        <taxon>Aconoidasida</taxon>
        <taxon>Piroplasmida</taxon>
        <taxon>Babesiidae</taxon>
        <taxon>Babesia</taxon>
    </lineage>
</organism>
<sequence>MLLSNFQSSDNKRMIDHLSNPSLNQVAIRRLPLVSWLSIPPLIWALSSVNDILRQLTNKLFQHKHINHSSVYSLSDFDANNDHRIMMNT</sequence>
<dbReference type="GeneID" id="24564965"/>
<keyword evidence="2" id="KW-1185">Reference proteome</keyword>
<evidence type="ECO:0000313" key="1">
    <source>
        <dbReference type="EMBL" id="CDR96424.1"/>
    </source>
</evidence>
<gene>
    <name evidence="1" type="ORF">BBBOND_0303280</name>
</gene>
<dbReference type="EMBL" id="LK391709">
    <property type="protein sequence ID" value="CDR96424.1"/>
    <property type="molecule type" value="Genomic_DNA"/>
</dbReference>
<dbReference type="KEGG" id="bbig:BBBOND_0303280"/>
<accession>A0A061DBZ9</accession>
<dbReference type="Proteomes" id="UP000033188">
    <property type="component" value="Chromosome 3"/>
</dbReference>
<reference evidence="2" key="1">
    <citation type="journal article" date="2014" name="Nucleic Acids Res.">
        <title>The evolutionary dynamics of variant antigen genes in Babesia reveal a history of genomic innovation underlying host-parasite interaction.</title>
        <authorList>
            <person name="Jackson A.P."/>
            <person name="Otto T.D."/>
            <person name="Darby A."/>
            <person name="Ramaprasad A."/>
            <person name="Xia D."/>
            <person name="Echaide I.E."/>
            <person name="Farber M."/>
            <person name="Gahlot S."/>
            <person name="Gamble J."/>
            <person name="Gupta D."/>
            <person name="Gupta Y."/>
            <person name="Jackson L."/>
            <person name="Malandrin L."/>
            <person name="Malas T.B."/>
            <person name="Moussa E."/>
            <person name="Nair M."/>
            <person name="Reid A.J."/>
            <person name="Sanders M."/>
            <person name="Sharma J."/>
            <person name="Tracey A."/>
            <person name="Quail M.A."/>
            <person name="Weir W."/>
            <person name="Wastling J.M."/>
            <person name="Hall N."/>
            <person name="Willadsen P."/>
            <person name="Lingelbach K."/>
            <person name="Shiels B."/>
            <person name="Tait A."/>
            <person name="Berriman M."/>
            <person name="Allred D.R."/>
            <person name="Pain A."/>
        </authorList>
    </citation>
    <scope>NUCLEOTIDE SEQUENCE [LARGE SCALE GENOMIC DNA]</scope>
    <source>
        <strain evidence="2">Bond</strain>
    </source>
</reference>
<name>A0A061DBZ9_BABBI</name>
<dbReference type="AlphaFoldDB" id="A0A061DBZ9"/>
<protein>
    <submittedName>
        <fullName evidence="1">Uncharacterized protein</fullName>
    </submittedName>
</protein>